<dbReference type="OrthoDB" id="9780943at2"/>
<dbReference type="Proteomes" id="UP000290849">
    <property type="component" value="Unassembled WGS sequence"/>
</dbReference>
<sequence>MKAWKLALALTFASAGLASTAAAASPYPARPVSIVVGFAAGGSTDMLARTLAKELSDKFHQSFIVENKPGANSNVAHTYVARANPDGYTLLMVPFGLAVNEYLYKDLRYKLDDFAPIALVAQVPNVLVVNKNLPFNNVKAFVDYSKAHPTEITYGSPGVGSSLHLAGELFRYATGAEMLHVPFNGSGPALMAVRSGEVKSAFDNLSTAAPMIKSGDLKALAVTSSRRSDAFPDLPTIAESGYPEYEISSYFGLAAPAGTPPAVVDTLNQAVMEALKSPAIQAQFKTLGAYAQPNTPAQFSAFLHKENQKWRDVIKASGLKPD</sequence>
<dbReference type="PANTHER" id="PTHR42928">
    <property type="entry name" value="TRICARBOXYLATE-BINDING PROTEIN"/>
    <property type="match status" value="1"/>
</dbReference>
<evidence type="ECO:0000313" key="3">
    <source>
        <dbReference type="EMBL" id="RXN92327.1"/>
    </source>
</evidence>
<accession>A0A4Q1HNG4</accession>
<protein>
    <submittedName>
        <fullName evidence="3">MFS transporter</fullName>
    </submittedName>
</protein>
<comment type="similarity">
    <text evidence="1">Belongs to the UPF0065 (bug) family.</text>
</comment>
<dbReference type="EMBL" id="PYAL01000001">
    <property type="protein sequence ID" value="RXN92327.1"/>
    <property type="molecule type" value="Genomic_DNA"/>
</dbReference>
<dbReference type="RefSeq" id="WP_129148290.1">
    <property type="nucleotide sequence ID" value="NZ_JBHSDO010000016.1"/>
</dbReference>
<feature type="chain" id="PRO_5020238680" evidence="2">
    <location>
        <begin position="24"/>
        <end position="322"/>
    </location>
</feature>
<evidence type="ECO:0000256" key="2">
    <source>
        <dbReference type="SAM" id="SignalP"/>
    </source>
</evidence>
<gene>
    <name evidence="3" type="ORF">C7R54_00740</name>
</gene>
<organism evidence="3 4">
    <name type="scientific">Achromobacter aloeverae</name>
    <dbReference type="NCBI Taxonomy" id="1750518"/>
    <lineage>
        <taxon>Bacteria</taxon>
        <taxon>Pseudomonadati</taxon>
        <taxon>Pseudomonadota</taxon>
        <taxon>Betaproteobacteria</taxon>
        <taxon>Burkholderiales</taxon>
        <taxon>Alcaligenaceae</taxon>
        <taxon>Achromobacter</taxon>
    </lineage>
</organism>
<dbReference type="InterPro" id="IPR042100">
    <property type="entry name" value="Bug_dom1"/>
</dbReference>
<dbReference type="AlphaFoldDB" id="A0A4Q1HNG4"/>
<dbReference type="Gene3D" id="3.40.190.150">
    <property type="entry name" value="Bordetella uptake gene, domain 1"/>
    <property type="match status" value="1"/>
</dbReference>
<dbReference type="Gene3D" id="3.40.190.10">
    <property type="entry name" value="Periplasmic binding protein-like II"/>
    <property type="match status" value="1"/>
</dbReference>
<feature type="signal peptide" evidence="2">
    <location>
        <begin position="1"/>
        <end position="23"/>
    </location>
</feature>
<dbReference type="PANTHER" id="PTHR42928:SF5">
    <property type="entry name" value="BLR1237 PROTEIN"/>
    <property type="match status" value="1"/>
</dbReference>
<evidence type="ECO:0000256" key="1">
    <source>
        <dbReference type="ARBA" id="ARBA00006987"/>
    </source>
</evidence>
<name>A0A4Q1HNG4_9BURK</name>
<dbReference type="InterPro" id="IPR005064">
    <property type="entry name" value="BUG"/>
</dbReference>
<evidence type="ECO:0000313" key="4">
    <source>
        <dbReference type="Proteomes" id="UP000290849"/>
    </source>
</evidence>
<keyword evidence="2" id="KW-0732">Signal</keyword>
<dbReference type="PIRSF" id="PIRSF017082">
    <property type="entry name" value="YflP"/>
    <property type="match status" value="1"/>
</dbReference>
<dbReference type="Pfam" id="PF03401">
    <property type="entry name" value="TctC"/>
    <property type="match status" value="1"/>
</dbReference>
<proteinExistence type="inferred from homology"/>
<comment type="caution">
    <text evidence="3">The sequence shown here is derived from an EMBL/GenBank/DDBJ whole genome shotgun (WGS) entry which is preliminary data.</text>
</comment>
<reference evidence="3 4" key="1">
    <citation type="journal article" date="2017" name="Int. J. Syst. Evol. Microbiol.">
        <title>Achromobacter aloeverae sp. nov., isolated from the root of Aloe vera (L.) Burm.f.</title>
        <authorList>
            <person name="Kuncharoen N."/>
            <person name="Muramatsu Y."/>
            <person name="Shibata C."/>
            <person name="Kamakura Y."/>
            <person name="Nakagawa Y."/>
            <person name="Tanasupawat S."/>
        </authorList>
    </citation>
    <scope>NUCLEOTIDE SEQUENCE [LARGE SCALE GENOMIC DNA]</scope>
    <source>
        <strain evidence="3 4">AVA-1</strain>
    </source>
</reference>
<keyword evidence="4" id="KW-1185">Reference proteome</keyword>
<dbReference type="CDD" id="cd07012">
    <property type="entry name" value="PBP2_Bug_TTT"/>
    <property type="match status" value="1"/>
</dbReference>
<dbReference type="SUPFAM" id="SSF53850">
    <property type="entry name" value="Periplasmic binding protein-like II"/>
    <property type="match status" value="1"/>
</dbReference>